<gene>
    <name evidence="2" type="ORF">SU48_03945</name>
</gene>
<dbReference type="RefSeq" id="WP_064014113.1">
    <property type="nucleotide sequence ID" value="NZ_CP011387.1"/>
</dbReference>
<name>A0A172T7Y3_9DEIO</name>
<reference evidence="2 3" key="1">
    <citation type="submission" date="2015-01" db="EMBL/GenBank/DDBJ databases">
        <title>Deinococcus puniceus/DY1/ whole genome sequencing.</title>
        <authorList>
            <person name="Kim M.K."/>
            <person name="Srinivasan S."/>
            <person name="Lee J.-J."/>
        </authorList>
    </citation>
    <scope>NUCLEOTIDE SEQUENCE [LARGE SCALE GENOMIC DNA]</scope>
    <source>
        <strain evidence="2 3">DY1</strain>
    </source>
</reference>
<sequence>MNFRLLPPFALPALMLGVPLLGSLASMARGVLLGSEDCMNLLVVAALLLLPVAVMVSLCIWVSQRNKGAAWGAGLMVVIVATGVNFYLLMPEHFRDASMPISLYVLLGWLFPLLPAALLGGMMGAALWRGPTQVKSPTLPLVPWLWPLLIPLFSVVSMTVFHALTRAANPFSFESMLYPILIVLGLLLGLILLPLVLLRQQAERTRQLQPHLSAWWGVCAGLASAMAVAEFWSRTGFGLLFVLGLVLPFVGYGLGLLWGERQSRLAARQAPTHPNG</sequence>
<feature type="transmembrane region" description="Helical" evidence="1">
    <location>
        <begin position="210"/>
        <end position="232"/>
    </location>
</feature>
<dbReference type="STRING" id="1182568.SU48_03945"/>
<keyword evidence="1" id="KW-0812">Transmembrane</keyword>
<evidence type="ECO:0000313" key="3">
    <source>
        <dbReference type="Proteomes" id="UP000077363"/>
    </source>
</evidence>
<dbReference type="KEGG" id="dpu:SU48_03945"/>
<evidence type="ECO:0000256" key="1">
    <source>
        <dbReference type="SAM" id="Phobius"/>
    </source>
</evidence>
<accession>A0A172T7Y3</accession>
<feature type="transmembrane region" description="Helical" evidence="1">
    <location>
        <begin position="69"/>
        <end position="89"/>
    </location>
</feature>
<feature type="transmembrane region" description="Helical" evidence="1">
    <location>
        <begin position="101"/>
        <end position="129"/>
    </location>
</feature>
<feature type="transmembrane region" description="Helical" evidence="1">
    <location>
        <begin position="238"/>
        <end position="259"/>
    </location>
</feature>
<dbReference type="AlphaFoldDB" id="A0A172T7Y3"/>
<evidence type="ECO:0000313" key="2">
    <source>
        <dbReference type="EMBL" id="ANE43057.1"/>
    </source>
</evidence>
<protein>
    <submittedName>
        <fullName evidence="2">Uncharacterized protein</fullName>
    </submittedName>
</protein>
<dbReference type="EMBL" id="CP011387">
    <property type="protein sequence ID" value="ANE43057.1"/>
    <property type="molecule type" value="Genomic_DNA"/>
</dbReference>
<dbReference type="PATRIC" id="fig|1182568.3.peg.823"/>
<dbReference type="OrthoDB" id="9973402at2"/>
<keyword evidence="3" id="KW-1185">Reference proteome</keyword>
<feature type="transmembrane region" description="Helical" evidence="1">
    <location>
        <begin position="141"/>
        <end position="164"/>
    </location>
</feature>
<feature type="transmembrane region" description="Helical" evidence="1">
    <location>
        <begin position="41"/>
        <end position="62"/>
    </location>
</feature>
<organism evidence="2 3">
    <name type="scientific">Deinococcus puniceus</name>
    <dbReference type="NCBI Taxonomy" id="1182568"/>
    <lineage>
        <taxon>Bacteria</taxon>
        <taxon>Thermotogati</taxon>
        <taxon>Deinococcota</taxon>
        <taxon>Deinococci</taxon>
        <taxon>Deinococcales</taxon>
        <taxon>Deinococcaceae</taxon>
        <taxon>Deinococcus</taxon>
    </lineage>
</organism>
<feature type="transmembrane region" description="Helical" evidence="1">
    <location>
        <begin position="176"/>
        <end position="198"/>
    </location>
</feature>
<keyword evidence="1" id="KW-1133">Transmembrane helix</keyword>
<keyword evidence="1" id="KW-0472">Membrane</keyword>
<proteinExistence type="predicted"/>
<dbReference type="Proteomes" id="UP000077363">
    <property type="component" value="Chromosome"/>
</dbReference>